<reference evidence="3" key="1">
    <citation type="journal article" date="2014" name="Stand. Genomic Sci.">
        <title>Genome sequence of the exopolysaccharide-producing Salipiger mucosus type strain (DSM 16094(T)), a moderately halophilic member of the Roseobacter clade.</title>
        <authorList>
            <person name="Riedel T."/>
            <person name="Spring S."/>
            <person name="Fiebig A."/>
            <person name="Petersen J."/>
            <person name="Kyrpides N.C."/>
            <person name="Goker M."/>
            <person name="Klenk H.P."/>
        </authorList>
    </citation>
    <scope>NUCLEOTIDE SEQUENCE [LARGE SCALE GENOMIC DNA]</scope>
    <source>
        <strain evidence="3">DSM 16094</strain>
    </source>
</reference>
<sequence length="685" mass="73738">MLSKLGGPAGFLTSNSALRDGQEKNVTTRDFASAYNEGRRQGEDAVFSLSEGEPTEEDPKADDAEAELAERDLPEAAVADKQPPVGRDSRNSSETSEFGASDVKSLAGEDEAEALAKEPAARPDAVAGRTLRRAGAHGMPVGPEGSEGYAKGSFSDLEAGSIALPNATERATRSDEAAGISVQFPPDAQPKRDLNPPSDFGNVAAANQLAPERTGRAFQLGTHPGDLSKPPVDIIRSVEVHAYGLRESELPEEAKEVHGIRNEGRSAALGKVAGNGFLAISPPDRSLFEGGTSMPSESRHSRSFQAPETALAISEDGAWADKISSEDRNSAAQGGKTDSASLVERKPESAQFRSRPSLQEAQDPITGRDLSLAEDGGRVRSRIDGPDADMAPVKSIPNAETATAFSARWKQDADDRRINPAWKFQPMGDSREVPGDMNRKVRAPVKTVTALPELDQDFRIGMKKTEIKVPADLTARTAGSMENSEDIEASGKWLDGRQPHHSRSFPSYWSSDVDEKTSRDISVRISARRKSVLPSDRYPKRTMDPRVAPDVSLRSSRYPDHSGFVRPEVALDQRMKEPVPRDRSIPNLELGSARIEGTQSGSQHTGGKSRGDHLPQRMLATVESGMKENVRQEPGVGGAHASVPRRFFQFAVGESINPVQKQAGVIDAQDSQGESEKPRALAGLR</sequence>
<feature type="compositionally biased region" description="Basic and acidic residues" evidence="1">
    <location>
        <begin position="429"/>
        <end position="439"/>
    </location>
</feature>
<dbReference type="STRING" id="1123237.Salmuc_00926"/>
<dbReference type="HOGENOM" id="CLU_401636_0_0_5"/>
<dbReference type="Proteomes" id="UP000015347">
    <property type="component" value="Unassembled WGS sequence"/>
</dbReference>
<feature type="compositionally biased region" description="Basic and acidic residues" evidence="1">
    <location>
        <begin position="569"/>
        <end position="584"/>
    </location>
</feature>
<name>S9QSP7_9RHOB</name>
<dbReference type="AlphaFoldDB" id="S9QSP7"/>
<evidence type="ECO:0000256" key="1">
    <source>
        <dbReference type="SAM" id="MobiDB-lite"/>
    </source>
</evidence>
<evidence type="ECO:0000313" key="2">
    <source>
        <dbReference type="EMBL" id="EPX82607.1"/>
    </source>
</evidence>
<dbReference type="EMBL" id="APVH01000020">
    <property type="protein sequence ID" value="EPX82607.1"/>
    <property type="molecule type" value="Genomic_DNA"/>
</dbReference>
<feature type="region of interest" description="Disordered" evidence="1">
    <location>
        <begin position="1"/>
        <end position="203"/>
    </location>
</feature>
<feature type="region of interest" description="Disordered" evidence="1">
    <location>
        <begin position="663"/>
        <end position="685"/>
    </location>
</feature>
<feature type="compositionally biased region" description="Basic and acidic residues" evidence="1">
    <location>
        <begin position="409"/>
        <end position="418"/>
    </location>
</feature>
<dbReference type="RefSeq" id="WP_021120203.1">
    <property type="nucleotide sequence ID" value="NZ_KE557275.1"/>
</dbReference>
<feature type="compositionally biased region" description="Polar residues" evidence="1">
    <location>
        <begin position="330"/>
        <end position="340"/>
    </location>
</feature>
<feature type="region of interest" description="Disordered" evidence="1">
    <location>
        <begin position="532"/>
        <end position="614"/>
    </location>
</feature>
<feature type="compositionally biased region" description="Polar residues" evidence="1">
    <location>
        <begin position="597"/>
        <end position="606"/>
    </location>
</feature>
<feature type="compositionally biased region" description="Basic and acidic residues" evidence="1">
    <location>
        <begin position="375"/>
        <end position="385"/>
    </location>
</feature>
<accession>S9QSP7</accession>
<keyword evidence="3" id="KW-1185">Reference proteome</keyword>
<evidence type="ECO:0000313" key="3">
    <source>
        <dbReference type="Proteomes" id="UP000015347"/>
    </source>
</evidence>
<organism evidence="2 3">
    <name type="scientific">Salipiger mucosus DSM 16094</name>
    <dbReference type="NCBI Taxonomy" id="1123237"/>
    <lineage>
        <taxon>Bacteria</taxon>
        <taxon>Pseudomonadati</taxon>
        <taxon>Pseudomonadota</taxon>
        <taxon>Alphaproteobacteria</taxon>
        <taxon>Rhodobacterales</taxon>
        <taxon>Roseobacteraceae</taxon>
        <taxon>Salipiger</taxon>
    </lineage>
</organism>
<feature type="compositionally biased region" description="Basic and acidic residues" evidence="1">
    <location>
        <begin position="57"/>
        <end position="74"/>
    </location>
</feature>
<feature type="compositionally biased region" description="Polar residues" evidence="1">
    <location>
        <begin position="351"/>
        <end position="360"/>
    </location>
</feature>
<feature type="region of interest" description="Disordered" evidence="1">
    <location>
        <begin position="476"/>
        <end position="512"/>
    </location>
</feature>
<proteinExistence type="predicted"/>
<gene>
    <name evidence="2" type="ORF">Salmuc_00926</name>
</gene>
<comment type="caution">
    <text evidence="2">The sequence shown here is derived from an EMBL/GenBank/DDBJ whole genome shotgun (WGS) entry which is preliminary data.</text>
</comment>
<protein>
    <submittedName>
        <fullName evidence="2">Uncharacterized protein</fullName>
    </submittedName>
</protein>
<feature type="region of interest" description="Disordered" evidence="1">
    <location>
        <begin position="280"/>
        <end position="441"/>
    </location>
</feature>